<evidence type="ECO:0008006" key="4">
    <source>
        <dbReference type="Google" id="ProtNLM"/>
    </source>
</evidence>
<keyword evidence="1" id="KW-0812">Transmembrane</keyword>
<evidence type="ECO:0000313" key="3">
    <source>
        <dbReference type="Proteomes" id="UP000076630"/>
    </source>
</evidence>
<keyword evidence="1" id="KW-0472">Membrane</keyword>
<dbReference type="EMBL" id="LQNU01000092">
    <property type="protein sequence ID" value="KZE74362.1"/>
    <property type="molecule type" value="Genomic_DNA"/>
</dbReference>
<proteinExistence type="predicted"/>
<sequence length="122" mass="14412">MVVLSIGIDLYFGIKKSKKEGVYTHSYGLRKTSEKVVEYLAFMFFMLFLDFLNPLFAYFDIAAMPLLSVFGAIVLIYTEWKSVREKSDEKFRYALKRNPAELIKFVQENKELIEEFKKLKEK</sequence>
<comment type="caution">
    <text evidence="2">The sequence shown here is derived from an EMBL/GenBank/DDBJ whole genome shotgun (WGS) entry which is preliminary data.</text>
</comment>
<reference evidence="2 3" key="1">
    <citation type="submission" date="2016-01" db="EMBL/GenBank/DDBJ databases">
        <title>Whole genome sequencing of Myroides marinus L41.</title>
        <authorList>
            <person name="Hong K.W."/>
        </authorList>
    </citation>
    <scope>NUCLEOTIDE SEQUENCE [LARGE SCALE GENOMIC DNA]</scope>
    <source>
        <strain evidence="2 3">L41</strain>
    </source>
</reference>
<protein>
    <recommendedName>
        <fullName evidence="4">Holin</fullName>
    </recommendedName>
</protein>
<gene>
    <name evidence="2" type="ORF">AV926_17715</name>
</gene>
<dbReference type="Proteomes" id="UP000076630">
    <property type="component" value="Unassembled WGS sequence"/>
</dbReference>
<feature type="transmembrane region" description="Helical" evidence="1">
    <location>
        <begin position="62"/>
        <end position="80"/>
    </location>
</feature>
<organism evidence="2 3">
    <name type="scientific">Myroides marinus</name>
    <dbReference type="NCBI Taxonomy" id="703342"/>
    <lineage>
        <taxon>Bacteria</taxon>
        <taxon>Pseudomonadati</taxon>
        <taxon>Bacteroidota</taxon>
        <taxon>Flavobacteriia</taxon>
        <taxon>Flavobacteriales</taxon>
        <taxon>Flavobacteriaceae</taxon>
        <taxon>Myroides</taxon>
    </lineage>
</organism>
<keyword evidence="3" id="KW-1185">Reference proteome</keyword>
<keyword evidence="1" id="KW-1133">Transmembrane helix</keyword>
<dbReference type="OrthoDB" id="1148930at2"/>
<evidence type="ECO:0000256" key="1">
    <source>
        <dbReference type="SAM" id="Phobius"/>
    </source>
</evidence>
<evidence type="ECO:0000313" key="2">
    <source>
        <dbReference type="EMBL" id="KZE74362.1"/>
    </source>
</evidence>
<dbReference type="AlphaFoldDB" id="A0A165QBJ9"/>
<accession>A0A165QBJ9</accession>
<name>A0A165QBJ9_9FLAO</name>